<evidence type="ECO:0000259" key="1">
    <source>
        <dbReference type="Pfam" id="PF07299"/>
    </source>
</evidence>
<proteinExistence type="predicted"/>
<dbReference type="Proteomes" id="UP001596494">
    <property type="component" value="Unassembled WGS sequence"/>
</dbReference>
<keyword evidence="4" id="KW-1185">Reference proteome</keyword>
<dbReference type="Gene3D" id="1.20.1280.250">
    <property type="match status" value="1"/>
</dbReference>
<feature type="domain" description="Elongation factor G-binding protein C-terminal treble-clef zinc-finger" evidence="2">
    <location>
        <begin position="100"/>
        <end position="198"/>
    </location>
</feature>
<sequence>MESFIRNDQFNLIKSQTHQLINGHSTVKDNAVLQALKSLSEEKVLQSFQELSVEQETMVKQVTKIEDQADAVLVLSRLKHYVLPFPEIKENTLKKLFPKVKKMKFPLLLDVDRRELSYLGWDDHGAHRKYIVFQGEEGLQGIAGSFTKSGQNGICSICSQYERVGMFTTTIKESDQHTVKRGNYICQDSMACNQHLTKIDPFNEFVDRLMVNQ</sequence>
<comment type="caution">
    <text evidence="3">The sequence shown here is derived from an EMBL/GenBank/DDBJ whole genome shotgun (WGS) entry which is preliminary data.</text>
</comment>
<feature type="domain" description="Elongation factor G-binding protein N-terminal" evidence="1">
    <location>
        <begin position="4"/>
        <end position="86"/>
    </location>
</feature>
<dbReference type="InterPro" id="IPR038344">
    <property type="entry name" value="EF-G_N_sf"/>
</dbReference>
<dbReference type="Pfam" id="PF07299">
    <property type="entry name" value="EF-G-binding_N"/>
    <property type="match status" value="1"/>
</dbReference>
<evidence type="ECO:0000259" key="2">
    <source>
        <dbReference type="Pfam" id="PF16571"/>
    </source>
</evidence>
<dbReference type="InterPro" id="IPR032330">
    <property type="entry name" value="EF-G-binding_C"/>
</dbReference>
<protein>
    <submittedName>
        <fullName evidence="3">FusB/FusC family EF-G-binding protein</fullName>
    </submittedName>
</protein>
<dbReference type="Pfam" id="PF16571">
    <property type="entry name" value="FBP_C"/>
    <property type="match status" value="1"/>
</dbReference>
<evidence type="ECO:0000313" key="3">
    <source>
        <dbReference type="EMBL" id="MFC7322949.1"/>
    </source>
</evidence>
<dbReference type="CDD" id="cd16342">
    <property type="entry name" value="FusC_FusB"/>
    <property type="match status" value="1"/>
</dbReference>
<evidence type="ECO:0000313" key="4">
    <source>
        <dbReference type="Proteomes" id="UP001596494"/>
    </source>
</evidence>
<dbReference type="InterPro" id="IPR010841">
    <property type="entry name" value="EF-G-binding_N"/>
</dbReference>
<reference evidence="4" key="1">
    <citation type="journal article" date="2019" name="Int. J. Syst. Evol. Microbiol.">
        <title>The Global Catalogue of Microorganisms (GCM) 10K type strain sequencing project: providing services to taxonomists for standard genome sequencing and annotation.</title>
        <authorList>
            <consortium name="The Broad Institute Genomics Platform"/>
            <consortium name="The Broad Institute Genome Sequencing Center for Infectious Disease"/>
            <person name="Wu L."/>
            <person name="Ma J."/>
        </authorList>
    </citation>
    <scope>NUCLEOTIDE SEQUENCE [LARGE SCALE GENOMIC DNA]</scope>
    <source>
        <strain evidence="4">CCUG 73951</strain>
    </source>
</reference>
<gene>
    <name evidence="3" type="ORF">ACFQMN_18945</name>
</gene>
<dbReference type="RefSeq" id="WP_289215298.1">
    <property type="nucleotide sequence ID" value="NZ_JAPVRC010000002.1"/>
</dbReference>
<organism evidence="3 4">
    <name type="scientific">Halobacillus campisalis</name>
    <dbReference type="NCBI Taxonomy" id="435909"/>
    <lineage>
        <taxon>Bacteria</taxon>
        <taxon>Bacillati</taxon>
        <taxon>Bacillota</taxon>
        <taxon>Bacilli</taxon>
        <taxon>Bacillales</taxon>
        <taxon>Bacillaceae</taxon>
        <taxon>Halobacillus</taxon>
    </lineage>
</organism>
<dbReference type="EMBL" id="JBHTBY010000017">
    <property type="protein sequence ID" value="MFC7322949.1"/>
    <property type="molecule type" value="Genomic_DNA"/>
</dbReference>
<name>A0ABW2KAS0_9BACI</name>
<accession>A0ABW2KAS0</accession>